<gene>
    <name evidence="2" type="ORF">MAR_025734</name>
</gene>
<dbReference type="Proteomes" id="UP001164746">
    <property type="component" value="Chromosome 8"/>
</dbReference>
<reference evidence="2" key="1">
    <citation type="submission" date="2022-11" db="EMBL/GenBank/DDBJ databases">
        <title>Centuries of genome instability and evolution in soft-shell clam transmissible cancer (bioRxiv).</title>
        <authorList>
            <person name="Hart S.F.M."/>
            <person name="Yonemitsu M.A."/>
            <person name="Giersch R.M."/>
            <person name="Beal B.F."/>
            <person name="Arriagada G."/>
            <person name="Davis B.W."/>
            <person name="Ostrander E.A."/>
            <person name="Goff S.P."/>
            <person name="Metzger M.J."/>
        </authorList>
    </citation>
    <scope>NUCLEOTIDE SEQUENCE</scope>
    <source>
        <strain evidence="2">MELC-2E11</strain>
        <tissue evidence="2">Siphon/mantle</tissue>
    </source>
</reference>
<dbReference type="EMBL" id="CP111019">
    <property type="protein sequence ID" value="WAR11554.1"/>
    <property type="molecule type" value="Genomic_DNA"/>
</dbReference>
<evidence type="ECO:0000313" key="3">
    <source>
        <dbReference type="Proteomes" id="UP001164746"/>
    </source>
</evidence>
<protein>
    <submittedName>
        <fullName evidence="2">Uncharacterized protein</fullName>
    </submittedName>
</protein>
<accession>A0ABY7ET17</accession>
<evidence type="ECO:0000313" key="2">
    <source>
        <dbReference type="EMBL" id="WAR11554.1"/>
    </source>
</evidence>
<organism evidence="2 3">
    <name type="scientific">Mya arenaria</name>
    <name type="common">Soft-shell clam</name>
    <dbReference type="NCBI Taxonomy" id="6604"/>
    <lineage>
        <taxon>Eukaryota</taxon>
        <taxon>Metazoa</taxon>
        <taxon>Spiralia</taxon>
        <taxon>Lophotrochozoa</taxon>
        <taxon>Mollusca</taxon>
        <taxon>Bivalvia</taxon>
        <taxon>Autobranchia</taxon>
        <taxon>Heteroconchia</taxon>
        <taxon>Euheterodonta</taxon>
        <taxon>Imparidentia</taxon>
        <taxon>Neoheterodontei</taxon>
        <taxon>Myida</taxon>
        <taxon>Myoidea</taxon>
        <taxon>Myidae</taxon>
        <taxon>Mya</taxon>
    </lineage>
</organism>
<proteinExistence type="predicted"/>
<keyword evidence="1" id="KW-0732">Signal</keyword>
<name>A0ABY7ET17_MYAAR</name>
<sequence>MAIKLCVVLFLFVCNAFCKTFVHENDTLELSSDDYAPFNVTQVDDGRDVIYSNGEDGEELLSFKPQQNYMANLCKQKRVLHDRNAILVSLSANNRVPTINPCVFGVESASFPTYMFVVTFRSMKLSTKSNNVCVKTRLDLFDGQSFSHQISDSSGLCGTSTHHSSYETSRNFLTMRFGYISQAVNVHENFQAVITPFHLVIGGPYGLLLRFPTL</sequence>
<feature type="chain" id="PRO_5045268560" evidence="1">
    <location>
        <begin position="19"/>
        <end position="214"/>
    </location>
</feature>
<keyword evidence="3" id="KW-1185">Reference proteome</keyword>
<evidence type="ECO:0000256" key="1">
    <source>
        <dbReference type="SAM" id="SignalP"/>
    </source>
</evidence>
<feature type="signal peptide" evidence="1">
    <location>
        <begin position="1"/>
        <end position="18"/>
    </location>
</feature>